<dbReference type="Proteomes" id="UP000321201">
    <property type="component" value="Unassembled WGS sequence"/>
</dbReference>
<accession>A0A5C7EZ06</accession>
<name>A0A5C7EZ06_9PROT</name>
<feature type="transmembrane region" description="Helical" evidence="1">
    <location>
        <begin position="194"/>
        <end position="212"/>
    </location>
</feature>
<feature type="transmembrane region" description="Helical" evidence="1">
    <location>
        <begin position="92"/>
        <end position="111"/>
    </location>
</feature>
<keyword evidence="1" id="KW-0472">Membrane</keyword>
<feature type="transmembrane region" description="Helical" evidence="1">
    <location>
        <begin position="303"/>
        <end position="321"/>
    </location>
</feature>
<evidence type="ECO:0000256" key="1">
    <source>
        <dbReference type="SAM" id="Phobius"/>
    </source>
</evidence>
<dbReference type="InParanoid" id="A0A5C7EZ06"/>
<proteinExistence type="predicted"/>
<feature type="transmembrane region" description="Helical" evidence="1">
    <location>
        <begin position="12"/>
        <end position="29"/>
    </location>
</feature>
<feature type="transmembrane region" description="Helical" evidence="1">
    <location>
        <begin position="264"/>
        <end position="283"/>
    </location>
</feature>
<feature type="transmembrane region" description="Helical" evidence="1">
    <location>
        <begin position="123"/>
        <end position="146"/>
    </location>
</feature>
<keyword evidence="1" id="KW-1133">Transmembrane helix</keyword>
<feature type="transmembrane region" description="Helical" evidence="1">
    <location>
        <begin position="409"/>
        <end position="431"/>
    </location>
</feature>
<keyword evidence="1" id="KW-0812">Transmembrane</keyword>
<feature type="transmembrane region" description="Helical" evidence="1">
    <location>
        <begin position="35"/>
        <end position="53"/>
    </location>
</feature>
<dbReference type="AlphaFoldDB" id="A0A5C7EZ06"/>
<organism evidence="2 3">
    <name type="scientific">Pelomicrobium methylotrophicum</name>
    <dbReference type="NCBI Taxonomy" id="2602750"/>
    <lineage>
        <taxon>Bacteria</taxon>
        <taxon>Pseudomonadati</taxon>
        <taxon>Pseudomonadota</taxon>
        <taxon>Hydrogenophilia</taxon>
        <taxon>Hydrogenophilia incertae sedis</taxon>
        <taxon>Pelomicrobium</taxon>
    </lineage>
</organism>
<comment type="caution">
    <text evidence="2">The sequence shown here is derived from an EMBL/GenBank/DDBJ whole genome shotgun (WGS) entry which is preliminary data.</text>
</comment>
<dbReference type="EMBL" id="VPFL01000006">
    <property type="protein sequence ID" value="TXF12358.1"/>
    <property type="molecule type" value="Genomic_DNA"/>
</dbReference>
<evidence type="ECO:0000313" key="2">
    <source>
        <dbReference type="EMBL" id="TXF12358.1"/>
    </source>
</evidence>
<keyword evidence="3" id="KW-1185">Reference proteome</keyword>
<feature type="transmembrane region" description="Helical" evidence="1">
    <location>
        <begin position="60"/>
        <end position="80"/>
    </location>
</feature>
<sequence length="435" mass="45357">MTGAPTLRERLGGWGLVMLVVAVMAHQMWPAVPRWLAGVVGWAAALLLWPRLTAKQRVPVLAMLITGVAGIGTGAVLGQGGLMEQALSQNNALVAMLVAVSFLQPVTLTQATDEALPYGRRALWRTMLGVHLFGGVINLSTVMIVGERIAVGSRLERGQVIALSRSFGAAAFWSPFWVAMAMALSFAPGASFSRLLLVGIPFAALGLLLTWFDLTWGDPAQGESFRGYPMHLRALAVPLALAVGVIAVHAFVPGWSVLSGVTLLAPLVGGGLLLARLGPVAAAHRLERHITTRLSGMAGEVHLFLSAAMFAAGLGAVLKVLGPGLPFHGFGGLEAAVTLALIVGLSLVGIHPVISVATASAWLAPVAPDQDLLALTILMAWGIATTCNPFSGLALALQGRFGLPGRKLLAWNAGYALRMVAAGAIVLWLFASFVP</sequence>
<protein>
    <submittedName>
        <fullName evidence="2">Uncharacterized protein</fullName>
    </submittedName>
</protein>
<feature type="transmembrane region" description="Helical" evidence="1">
    <location>
        <begin position="232"/>
        <end position="252"/>
    </location>
</feature>
<feature type="transmembrane region" description="Helical" evidence="1">
    <location>
        <begin position="374"/>
        <end position="397"/>
    </location>
</feature>
<evidence type="ECO:0000313" key="3">
    <source>
        <dbReference type="Proteomes" id="UP000321201"/>
    </source>
</evidence>
<reference evidence="2 3" key="1">
    <citation type="submission" date="2019-08" db="EMBL/GenBank/DDBJ databases">
        <title>Pelomicrobium methylotrophicum gen. nov., sp. nov. a moderately thermophilic, facultatively anaerobic, lithoautotrophic and methylotrophic bacterium isolated from a terrestrial mud volcano.</title>
        <authorList>
            <person name="Slobodkina G.B."/>
            <person name="Merkel A.Y."/>
            <person name="Slobodkin A.I."/>
        </authorList>
    </citation>
    <scope>NUCLEOTIDE SEQUENCE [LARGE SCALE GENOMIC DNA]</scope>
    <source>
        <strain evidence="2 3">SM250</strain>
    </source>
</reference>
<gene>
    <name evidence="2" type="ORF">FR698_05720</name>
</gene>
<feature type="transmembrane region" description="Helical" evidence="1">
    <location>
        <begin position="166"/>
        <end position="187"/>
    </location>
</feature>
<feature type="transmembrane region" description="Helical" evidence="1">
    <location>
        <begin position="333"/>
        <end position="354"/>
    </location>
</feature>
<dbReference type="RefSeq" id="WP_147799226.1">
    <property type="nucleotide sequence ID" value="NZ_VPFL01000006.1"/>
</dbReference>
<dbReference type="OrthoDB" id="8523687at2"/>